<keyword evidence="5" id="KW-0328">Glycosyltransferase</keyword>
<dbReference type="Pfam" id="PF00905">
    <property type="entry name" value="Transpeptidase"/>
    <property type="match status" value="1"/>
</dbReference>
<evidence type="ECO:0000256" key="14">
    <source>
        <dbReference type="ARBA" id="ARBA00049902"/>
    </source>
</evidence>
<dbReference type="GO" id="GO:0004180">
    <property type="term" value="F:carboxypeptidase activity"/>
    <property type="evidence" value="ECO:0007669"/>
    <property type="project" value="UniProtKB-KW"/>
</dbReference>
<protein>
    <recommendedName>
        <fullName evidence="13">peptidoglycan glycosyltransferase</fullName>
        <ecNumber evidence="13">2.4.99.28</ecNumber>
    </recommendedName>
</protein>
<keyword evidence="9" id="KW-0573">Peptidoglycan synthesis</keyword>
<evidence type="ECO:0000256" key="4">
    <source>
        <dbReference type="ARBA" id="ARBA00022670"/>
    </source>
</evidence>
<keyword evidence="8" id="KW-0133">Cell shape</keyword>
<evidence type="ECO:0000256" key="9">
    <source>
        <dbReference type="ARBA" id="ARBA00022984"/>
    </source>
</evidence>
<dbReference type="GO" id="GO:0008360">
    <property type="term" value="P:regulation of cell shape"/>
    <property type="evidence" value="ECO:0007669"/>
    <property type="project" value="UniProtKB-KW"/>
</dbReference>
<dbReference type="GO" id="GO:0008955">
    <property type="term" value="F:peptidoglycan glycosyltransferase activity"/>
    <property type="evidence" value="ECO:0007669"/>
    <property type="project" value="UniProtKB-EC"/>
</dbReference>
<evidence type="ECO:0000256" key="2">
    <source>
        <dbReference type="ARBA" id="ARBA00022475"/>
    </source>
</evidence>
<keyword evidence="4" id="KW-0645">Protease</keyword>
<name>H2J502_MARPK</name>
<evidence type="ECO:0000256" key="12">
    <source>
        <dbReference type="ARBA" id="ARBA00023316"/>
    </source>
</evidence>
<dbReference type="Gene3D" id="1.10.3810.10">
    <property type="entry name" value="Biosynthetic peptidoglycan transglycosylase-like"/>
    <property type="match status" value="1"/>
</dbReference>
<dbReference type="Gene3D" id="3.40.710.10">
    <property type="entry name" value="DD-peptidase/beta-lactamase superfamily"/>
    <property type="match status" value="1"/>
</dbReference>
<dbReference type="AlphaFoldDB" id="H2J502"/>
<dbReference type="HOGENOM" id="CLU_006354_2_7_0"/>
<reference evidence="18" key="2">
    <citation type="submission" date="2012-01" db="EMBL/GenBank/DDBJ databases">
        <title>Complete sequence of chromosome of Marinitoga piezophila KA3.</title>
        <authorList>
            <person name="Lucas S."/>
            <person name="Han J."/>
            <person name="Lapidus A."/>
            <person name="Cheng J.-F."/>
            <person name="Goodwin L."/>
            <person name="Pitluck S."/>
            <person name="Peters L."/>
            <person name="Mikhailova N."/>
            <person name="Teshima H."/>
            <person name="Detter J.C."/>
            <person name="Han C."/>
            <person name="Tapia R."/>
            <person name="Land M."/>
            <person name="Hauser L."/>
            <person name="Kyrpides N."/>
            <person name="Ivanova N."/>
            <person name="Pagani I."/>
            <person name="Jebbar M."/>
            <person name="Vannier P."/>
            <person name="Oger P."/>
            <person name="Cario A."/>
            <person name="Bartlett D."/>
            <person name="Noll K.M."/>
            <person name="Woyke T."/>
        </authorList>
    </citation>
    <scope>NUCLEOTIDE SEQUENCE [LARGE SCALE GENOMIC DNA]</scope>
    <source>
        <strain evidence="18">DSM 14283 / JCM 11233 / KA3</strain>
    </source>
</reference>
<keyword evidence="3 17" id="KW-0121">Carboxypeptidase</keyword>
<dbReference type="SUPFAM" id="SSF56601">
    <property type="entry name" value="beta-lactamase/transpeptidase-like"/>
    <property type="match status" value="1"/>
</dbReference>
<dbReference type="PANTHER" id="PTHR32282">
    <property type="entry name" value="BINDING PROTEIN TRANSPEPTIDASE, PUTATIVE-RELATED"/>
    <property type="match status" value="1"/>
</dbReference>
<accession>H2J502</accession>
<dbReference type="InterPro" id="IPR023346">
    <property type="entry name" value="Lysozyme-like_dom_sf"/>
</dbReference>
<dbReference type="InterPro" id="IPR001460">
    <property type="entry name" value="PCN-bd_Tpept"/>
</dbReference>
<evidence type="ECO:0000259" key="15">
    <source>
        <dbReference type="Pfam" id="PF00905"/>
    </source>
</evidence>
<evidence type="ECO:0000256" key="1">
    <source>
        <dbReference type="ARBA" id="ARBA00004236"/>
    </source>
</evidence>
<dbReference type="PANTHER" id="PTHR32282:SF11">
    <property type="entry name" value="PENICILLIN-BINDING PROTEIN 1B"/>
    <property type="match status" value="1"/>
</dbReference>
<evidence type="ECO:0000256" key="10">
    <source>
        <dbReference type="ARBA" id="ARBA00023136"/>
    </source>
</evidence>
<evidence type="ECO:0000313" key="18">
    <source>
        <dbReference type="Proteomes" id="UP000007161"/>
    </source>
</evidence>
<keyword evidence="11" id="KW-0511">Multifunctional enzyme</keyword>
<dbReference type="GO" id="GO:0071555">
    <property type="term" value="P:cell wall organization"/>
    <property type="evidence" value="ECO:0007669"/>
    <property type="project" value="UniProtKB-KW"/>
</dbReference>
<gene>
    <name evidence="17" type="ordered locus">Marpi_1630</name>
</gene>
<keyword evidence="2" id="KW-1003">Cell membrane</keyword>
<dbReference type="Proteomes" id="UP000007161">
    <property type="component" value="Chromosome"/>
</dbReference>
<keyword evidence="10" id="KW-0472">Membrane</keyword>
<comment type="subcellular location">
    <subcellularLocation>
        <location evidence="1">Cell membrane</location>
    </subcellularLocation>
</comment>
<dbReference type="GO" id="GO:0006508">
    <property type="term" value="P:proteolysis"/>
    <property type="evidence" value="ECO:0007669"/>
    <property type="project" value="UniProtKB-KW"/>
</dbReference>
<evidence type="ECO:0000259" key="16">
    <source>
        <dbReference type="Pfam" id="PF00912"/>
    </source>
</evidence>
<reference evidence="17 18" key="1">
    <citation type="journal article" date="2012" name="J. Bacteriol.">
        <title>Complete Genome Sequence of the Thermophilic, Piezophilic, Heterotrophic Bacterium Marinitoga piezophila KA3.</title>
        <authorList>
            <person name="Lucas S."/>
            <person name="Han J."/>
            <person name="Lapidus A."/>
            <person name="Cheng J.F."/>
            <person name="Goodwin L.A."/>
            <person name="Pitluck S."/>
            <person name="Peters L."/>
            <person name="Mikhailova N."/>
            <person name="Teshima H."/>
            <person name="Detter J.C."/>
            <person name="Han C."/>
            <person name="Tapia R."/>
            <person name="Land M."/>
            <person name="Hauser L."/>
            <person name="Kyrpides N.C."/>
            <person name="Ivanova N."/>
            <person name="Pagani I."/>
            <person name="Vannier P."/>
            <person name="Oger P."/>
            <person name="Bartlett D.H."/>
            <person name="Noll K.M."/>
            <person name="Woyke T."/>
            <person name="Jebbar M."/>
        </authorList>
    </citation>
    <scope>NUCLEOTIDE SEQUENCE [LARGE SCALE GENOMIC DNA]</scope>
    <source>
        <strain evidence="18">DSM 14283 / JCM 11233 / KA3</strain>
    </source>
</reference>
<evidence type="ECO:0000313" key="17">
    <source>
        <dbReference type="EMBL" id="AEX86019.1"/>
    </source>
</evidence>
<dbReference type="Pfam" id="PF00912">
    <property type="entry name" value="Transgly"/>
    <property type="match status" value="1"/>
</dbReference>
<dbReference type="InterPro" id="IPR036950">
    <property type="entry name" value="PBP_transglycosylase"/>
</dbReference>
<dbReference type="InterPro" id="IPR001264">
    <property type="entry name" value="Glyco_trans_51"/>
</dbReference>
<keyword evidence="7" id="KW-0378">Hydrolase</keyword>
<dbReference type="InterPro" id="IPR012338">
    <property type="entry name" value="Beta-lactam/transpept-like"/>
</dbReference>
<dbReference type="EMBL" id="CP003257">
    <property type="protein sequence ID" value="AEX86019.1"/>
    <property type="molecule type" value="Genomic_DNA"/>
</dbReference>
<organism evidence="17 18">
    <name type="scientific">Marinitoga piezophila (strain DSM 14283 / JCM 11233 / KA3)</name>
    <dbReference type="NCBI Taxonomy" id="443254"/>
    <lineage>
        <taxon>Bacteria</taxon>
        <taxon>Thermotogati</taxon>
        <taxon>Thermotogota</taxon>
        <taxon>Thermotogae</taxon>
        <taxon>Petrotogales</taxon>
        <taxon>Petrotogaceae</taxon>
        <taxon>Marinitoga</taxon>
    </lineage>
</organism>
<sequence length="662" mass="76558">MKYFFSGVIVSLLISIILLGYSYSIYKSRSIFSINNNYNTYLFSDGNEIFPPKFKYIEFKDIPVDLTFILLWSEDRDFYGHPGFNLKGFTRAIITNILHGTSYGGSTLTQQIVKNIYLTRKKVITRKIIEIFISFWVERNYTKNDILEAYINTAYLGNDINGFGAAAKRYYNKELKDLNMAEISVLVGILNAPEYYNPYKHPLKAKKQGLIILDSLFTNNFLSKEEYKNYTQLLNEMTFKKPDFDDNNLQLVLAIKEEADRLGIKNGGYIIKSTINRDLFETVKDTWDASKNAILLNNKTGEIISFFGSQYDVFKSKRQIGSNIKPFYYLLAIEKGFSPETQLIDEPLKIGNWAPKNFEKTFRGSVSLKEALIHSINIPSIQLFLKLGNSPTESIKIVENFLKNEIGMDAYYPDDITISLGTIESNTYNIARAFTIFPNFGLIPKIYIIDEIMDKNGNVIYKRQPKIERKIKTISNTSYNTMNKLLKEVVEEGTARNLFASKRDFYGKTGTADNSVWFSGFDGKITISTRVDGKFLLSTTHAIPAARKILGNYYSYNSFAHVPYYYLELSNKQNDSLTTFLSTKFNISELRYSKSGYIKNIQNYEFLFPDYYYKSNKLLNKDSNPHIFEYENIPNQTQIDKDSTDILFMDTEFPDLYFKIRR</sequence>
<keyword evidence="18" id="KW-1185">Reference proteome</keyword>
<dbReference type="SUPFAM" id="SSF53955">
    <property type="entry name" value="Lysozyme-like"/>
    <property type="match status" value="1"/>
</dbReference>
<keyword evidence="12" id="KW-0961">Cell wall biogenesis/degradation</keyword>
<dbReference type="GO" id="GO:0008658">
    <property type="term" value="F:penicillin binding"/>
    <property type="evidence" value="ECO:0007669"/>
    <property type="project" value="InterPro"/>
</dbReference>
<evidence type="ECO:0000256" key="6">
    <source>
        <dbReference type="ARBA" id="ARBA00022679"/>
    </source>
</evidence>
<evidence type="ECO:0000256" key="7">
    <source>
        <dbReference type="ARBA" id="ARBA00022801"/>
    </source>
</evidence>
<dbReference type="KEGG" id="mpz:Marpi_1630"/>
<evidence type="ECO:0000256" key="8">
    <source>
        <dbReference type="ARBA" id="ARBA00022960"/>
    </source>
</evidence>
<dbReference type="InterPro" id="IPR050396">
    <property type="entry name" value="Glycosyltr_51/Transpeptidase"/>
</dbReference>
<dbReference type="EC" id="2.4.99.28" evidence="13"/>
<evidence type="ECO:0000256" key="5">
    <source>
        <dbReference type="ARBA" id="ARBA00022676"/>
    </source>
</evidence>
<evidence type="ECO:0000256" key="13">
    <source>
        <dbReference type="ARBA" id="ARBA00044770"/>
    </source>
</evidence>
<dbReference type="GO" id="GO:0005886">
    <property type="term" value="C:plasma membrane"/>
    <property type="evidence" value="ECO:0007669"/>
    <property type="project" value="UniProtKB-SubCell"/>
</dbReference>
<dbReference type="RefSeq" id="WP_014297090.1">
    <property type="nucleotide sequence ID" value="NC_016751.1"/>
</dbReference>
<feature type="domain" description="Penicillin-binding protein transpeptidase" evidence="15">
    <location>
        <begin position="293"/>
        <end position="513"/>
    </location>
</feature>
<dbReference type="GO" id="GO:0009252">
    <property type="term" value="P:peptidoglycan biosynthetic process"/>
    <property type="evidence" value="ECO:0007669"/>
    <property type="project" value="UniProtKB-KW"/>
</dbReference>
<dbReference type="STRING" id="443254.Marpi_1630"/>
<dbReference type="eggNOG" id="COG0744">
    <property type="taxonomic scope" value="Bacteria"/>
</dbReference>
<proteinExistence type="predicted"/>
<evidence type="ECO:0000256" key="3">
    <source>
        <dbReference type="ARBA" id="ARBA00022645"/>
    </source>
</evidence>
<comment type="catalytic activity">
    <reaction evidence="14">
        <text>[GlcNAc-(1-&gt;4)-Mur2Ac(oyl-L-Ala-gamma-D-Glu-L-Lys-D-Ala-D-Ala)](n)-di-trans,octa-cis-undecaprenyl diphosphate + beta-D-GlcNAc-(1-&gt;4)-Mur2Ac(oyl-L-Ala-gamma-D-Glu-L-Lys-D-Ala-D-Ala)-di-trans,octa-cis-undecaprenyl diphosphate = [GlcNAc-(1-&gt;4)-Mur2Ac(oyl-L-Ala-gamma-D-Glu-L-Lys-D-Ala-D-Ala)](n+1)-di-trans,octa-cis-undecaprenyl diphosphate + di-trans,octa-cis-undecaprenyl diphosphate + H(+)</text>
        <dbReference type="Rhea" id="RHEA:23708"/>
        <dbReference type="Rhea" id="RHEA-COMP:9602"/>
        <dbReference type="Rhea" id="RHEA-COMP:9603"/>
        <dbReference type="ChEBI" id="CHEBI:15378"/>
        <dbReference type="ChEBI" id="CHEBI:58405"/>
        <dbReference type="ChEBI" id="CHEBI:60033"/>
        <dbReference type="ChEBI" id="CHEBI:78435"/>
        <dbReference type="EC" id="2.4.99.28"/>
    </reaction>
</comment>
<feature type="domain" description="Glycosyl transferase family 51" evidence="16">
    <location>
        <begin position="53"/>
        <end position="215"/>
    </location>
</feature>
<keyword evidence="6" id="KW-0808">Transferase</keyword>
<evidence type="ECO:0000256" key="11">
    <source>
        <dbReference type="ARBA" id="ARBA00023268"/>
    </source>
</evidence>
<dbReference type="GO" id="GO:0030288">
    <property type="term" value="C:outer membrane-bounded periplasmic space"/>
    <property type="evidence" value="ECO:0007669"/>
    <property type="project" value="TreeGrafter"/>
</dbReference>